<dbReference type="InterPro" id="IPR036388">
    <property type="entry name" value="WH-like_DNA-bd_sf"/>
</dbReference>
<evidence type="ECO:0000313" key="5">
    <source>
        <dbReference type="EMBL" id="VIP01715.1"/>
    </source>
</evidence>
<dbReference type="EMBL" id="LR586016">
    <property type="protein sequence ID" value="VIP01715.1"/>
    <property type="molecule type" value="Genomic_DNA"/>
</dbReference>
<dbReference type="Gene3D" id="1.10.10.10">
    <property type="entry name" value="Winged helix-like DNA-binding domain superfamily/Winged helix DNA-binding domain"/>
    <property type="match status" value="1"/>
</dbReference>
<dbReference type="GO" id="GO:0003700">
    <property type="term" value="F:DNA-binding transcription factor activity"/>
    <property type="evidence" value="ECO:0007669"/>
    <property type="project" value="InterPro"/>
</dbReference>
<sequence length="203" mass="23333">MSAPRLSPTEVANQLRDDILAGRLQAGHRLTELELCQRFTIGRGRVREAIHQLVRQGLVITRSNRGAVVAADAPKAIRDLIIPIRRTLEVYALGLVLEELDDATFERWEAILTDLKAACERQDHHSIAEADVAFHRLLIERAGQPDLMVIWETLVGRIHSHFLREQWKQSRLLDIYDEHRLLVDTFKAKDRDRAIQLLTEKID</sequence>
<evidence type="ECO:0000256" key="2">
    <source>
        <dbReference type="ARBA" id="ARBA00023125"/>
    </source>
</evidence>
<dbReference type="PANTHER" id="PTHR43537:SF45">
    <property type="entry name" value="GNTR FAMILY REGULATORY PROTEIN"/>
    <property type="match status" value="1"/>
</dbReference>
<keyword evidence="3" id="KW-0804">Transcription</keyword>
<dbReference type="EMBL" id="LR593887">
    <property type="protein sequence ID" value="VTR99233.1"/>
    <property type="molecule type" value="Genomic_DNA"/>
</dbReference>
<protein>
    <recommendedName>
        <fullName evidence="4">HTH gntR-type domain-containing protein</fullName>
    </recommendedName>
</protein>
<organism evidence="5">
    <name type="scientific">Tuwongella immobilis</name>
    <dbReference type="NCBI Taxonomy" id="692036"/>
    <lineage>
        <taxon>Bacteria</taxon>
        <taxon>Pseudomonadati</taxon>
        <taxon>Planctomycetota</taxon>
        <taxon>Planctomycetia</taxon>
        <taxon>Gemmatales</taxon>
        <taxon>Gemmataceae</taxon>
        <taxon>Tuwongella</taxon>
    </lineage>
</organism>
<dbReference type="SMART" id="SM00345">
    <property type="entry name" value="HTH_GNTR"/>
    <property type="match status" value="1"/>
</dbReference>
<dbReference type="InterPro" id="IPR036390">
    <property type="entry name" value="WH_DNA-bd_sf"/>
</dbReference>
<dbReference type="InParanoid" id="A0A6C2YKT2"/>
<gene>
    <name evidence="5" type="ORF">GMBLW1_22450</name>
</gene>
<evidence type="ECO:0000256" key="1">
    <source>
        <dbReference type="ARBA" id="ARBA00023015"/>
    </source>
</evidence>
<dbReference type="InterPro" id="IPR000524">
    <property type="entry name" value="Tscrpt_reg_HTH_GntR"/>
</dbReference>
<dbReference type="CDD" id="cd07377">
    <property type="entry name" value="WHTH_GntR"/>
    <property type="match status" value="1"/>
</dbReference>
<dbReference type="SUPFAM" id="SSF46785">
    <property type="entry name" value="Winged helix' DNA-binding domain"/>
    <property type="match status" value="1"/>
</dbReference>
<name>A0A6C2YKT2_9BACT</name>
<dbReference type="InterPro" id="IPR011711">
    <property type="entry name" value="GntR_C"/>
</dbReference>
<dbReference type="RefSeq" id="WP_162656968.1">
    <property type="nucleotide sequence ID" value="NZ_LR593887.1"/>
</dbReference>
<dbReference type="InterPro" id="IPR008920">
    <property type="entry name" value="TF_FadR/GntR_C"/>
</dbReference>
<dbReference type="AlphaFoldDB" id="A0A6C2YKT2"/>
<dbReference type="FunCoup" id="A0A6C2YKT2">
    <property type="interactions" value="17"/>
</dbReference>
<dbReference type="Pfam" id="PF07729">
    <property type="entry name" value="FCD"/>
    <property type="match status" value="1"/>
</dbReference>
<dbReference type="Proteomes" id="UP000464378">
    <property type="component" value="Chromosome"/>
</dbReference>
<evidence type="ECO:0000313" key="6">
    <source>
        <dbReference type="Proteomes" id="UP000464378"/>
    </source>
</evidence>
<accession>A0A6C2YKT2</accession>
<keyword evidence="2" id="KW-0238">DNA-binding</keyword>
<feature type="domain" description="HTH gntR-type" evidence="4">
    <location>
        <begin position="5"/>
        <end position="72"/>
    </location>
</feature>
<proteinExistence type="predicted"/>
<dbReference type="PROSITE" id="PS50949">
    <property type="entry name" value="HTH_GNTR"/>
    <property type="match status" value="1"/>
</dbReference>
<dbReference type="GO" id="GO:0003677">
    <property type="term" value="F:DNA binding"/>
    <property type="evidence" value="ECO:0007669"/>
    <property type="project" value="UniProtKB-KW"/>
</dbReference>
<dbReference type="SUPFAM" id="SSF48008">
    <property type="entry name" value="GntR ligand-binding domain-like"/>
    <property type="match status" value="1"/>
</dbReference>
<evidence type="ECO:0000259" key="4">
    <source>
        <dbReference type="PROSITE" id="PS50949"/>
    </source>
</evidence>
<evidence type="ECO:0000256" key="3">
    <source>
        <dbReference type="ARBA" id="ARBA00023163"/>
    </source>
</evidence>
<keyword evidence="6" id="KW-1185">Reference proteome</keyword>
<keyword evidence="1" id="KW-0805">Transcription regulation</keyword>
<reference evidence="5" key="1">
    <citation type="submission" date="2019-04" db="EMBL/GenBank/DDBJ databases">
        <authorList>
            <consortium name="Science for Life Laboratories"/>
        </authorList>
    </citation>
    <scope>NUCLEOTIDE SEQUENCE</scope>
    <source>
        <strain evidence="5">MBLW1</strain>
    </source>
</reference>
<dbReference type="Gene3D" id="1.20.120.530">
    <property type="entry name" value="GntR ligand-binding domain-like"/>
    <property type="match status" value="1"/>
</dbReference>
<dbReference type="PANTHER" id="PTHR43537">
    <property type="entry name" value="TRANSCRIPTIONAL REGULATOR, GNTR FAMILY"/>
    <property type="match status" value="1"/>
</dbReference>
<dbReference type="SMART" id="SM00895">
    <property type="entry name" value="FCD"/>
    <property type="match status" value="1"/>
</dbReference>
<dbReference type="KEGG" id="tim:GMBLW1_22450"/>
<dbReference type="Pfam" id="PF00392">
    <property type="entry name" value="GntR"/>
    <property type="match status" value="1"/>
</dbReference>